<keyword evidence="7" id="KW-0547">Nucleotide-binding</keyword>
<keyword evidence="13" id="KW-1185">Reference proteome</keyword>
<keyword evidence="8" id="KW-0067">ATP-binding</keyword>
<gene>
    <name evidence="12" type="primary">tsaE</name>
    <name evidence="12" type="ORF">M9405_00280</name>
</gene>
<accession>A0ABY4SUL7</accession>
<keyword evidence="6" id="KW-0479">Metal-binding</keyword>
<dbReference type="EMBL" id="CP097762">
    <property type="protein sequence ID" value="URJ25163.1"/>
    <property type="molecule type" value="Genomic_DNA"/>
</dbReference>
<dbReference type="NCBIfam" id="TIGR00150">
    <property type="entry name" value="T6A_YjeE"/>
    <property type="match status" value="1"/>
</dbReference>
<keyword evidence="11" id="KW-0812">Transmembrane</keyword>
<name>A0ABY4SUL7_9ENTR</name>
<keyword evidence="5" id="KW-0819">tRNA processing</keyword>
<evidence type="ECO:0000256" key="11">
    <source>
        <dbReference type="SAM" id="Phobius"/>
    </source>
</evidence>
<evidence type="ECO:0000256" key="3">
    <source>
        <dbReference type="ARBA" id="ARBA00019010"/>
    </source>
</evidence>
<keyword evidence="9" id="KW-0460">Magnesium</keyword>
<dbReference type="InterPro" id="IPR027417">
    <property type="entry name" value="P-loop_NTPase"/>
</dbReference>
<dbReference type="Gene3D" id="3.40.50.300">
    <property type="entry name" value="P-loop containing nucleotide triphosphate hydrolases"/>
    <property type="match status" value="1"/>
</dbReference>
<dbReference type="RefSeq" id="WP_250223294.1">
    <property type="nucleotide sequence ID" value="NZ_CP097762.1"/>
</dbReference>
<comment type="subcellular location">
    <subcellularLocation>
        <location evidence="1">Cytoplasm</location>
    </subcellularLocation>
</comment>
<dbReference type="SUPFAM" id="SSF52540">
    <property type="entry name" value="P-loop containing nucleoside triphosphate hydrolases"/>
    <property type="match status" value="1"/>
</dbReference>
<dbReference type="InterPro" id="IPR003442">
    <property type="entry name" value="T6A_TsaE"/>
</dbReference>
<evidence type="ECO:0000256" key="9">
    <source>
        <dbReference type="ARBA" id="ARBA00022842"/>
    </source>
</evidence>
<dbReference type="Proteomes" id="UP001056834">
    <property type="component" value="Chromosome"/>
</dbReference>
<protein>
    <recommendedName>
        <fullName evidence="3">tRNA threonylcarbamoyladenosine biosynthesis protein TsaE</fullName>
    </recommendedName>
    <alternativeName>
        <fullName evidence="10">t(6)A37 threonylcarbamoyladenosine biosynthesis protein TsaE</fullName>
    </alternativeName>
</protein>
<evidence type="ECO:0000256" key="1">
    <source>
        <dbReference type="ARBA" id="ARBA00004496"/>
    </source>
</evidence>
<sequence>MKSCELIVSYVHETLLLGAILATVCKIGCIIYLHGHIGVGKSVICKGFLRKLGYTGHINSPTYNLIQSYLFTNKYVCHFDFYRLTSSEEVECIGIEEYFNNNTICLIEWPKKMLESVIPKADVMLTINYFDLKESRKITMRSGSALGDEILDAFLKCWKLYT</sequence>
<keyword evidence="4" id="KW-0963">Cytoplasm</keyword>
<evidence type="ECO:0000256" key="8">
    <source>
        <dbReference type="ARBA" id="ARBA00022840"/>
    </source>
</evidence>
<comment type="similarity">
    <text evidence="2">Belongs to the TsaE family.</text>
</comment>
<evidence type="ECO:0000256" key="6">
    <source>
        <dbReference type="ARBA" id="ARBA00022723"/>
    </source>
</evidence>
<evidence type="ECO:0000313" key="13">
    <source>
        <dbReference type="Proteomes" id="UP001056834"/>
    </source>
</evidence>
<evidence type="ECO:0000256" key="5">
    <source>
        <dbReference type="ARBA" id="ARBA00022694"/>
    </source>
</evidence>
<reference evidence="12" key="1">
    <citation type="submission" date="2022-05" db="EMBL/GenBank/DDBJ databases">
        <title>Impact of host demography and evolutionary history on endosymbiont molecular evolution: a test in carpenter ants (Genus Camponotus) and their Blochmannia endosymbionts.</title>
        <authorList>
            <person name="Manthey J.D."/>
            <person name="Giron J.C."/>
            <person name="Hruska J.P."/>
        </authorList>
    </citation>
    <scope>NUCLEOTIDE SEQUENCE</scope>
    <source>
        <strain evidence="12">C-006</strain>
    </source>
</reference>
<feature type="transmembrane region" description="Helical" evidence="11">
    <location>
        <begin position="15"/>
        <end position="33"/>
    </location>
</feature>
<evidence type="ECO:0000256" key="2">
    <source>
        <dbReference type="ARBA" id="ARBA00007599"/>
    </source>
</evidence>
<evidence type="ECO:0000256" key="4">
    <source>
        <dbReference type="ARBA" id="ARBA00022490"/>
    </source>
</evidence>
<dbReference type="Pfam" id="PF02367">
    <property type="entry name" value="TsaE"/>
    <property type="match status" value="1"/>
</dbReference>
<evidence type="ECO:0000313" key="12">
    <source>
        <dbReference type="EMBL" id="URJ25163.1"/>
    </source>
</evidence>
<organism evidence="12 13">
    <name type="scientific">Candidatus Blochmannia ocreatus</name>
    <name type="common">nom. nud.</name>
    <dbReference type="NCBI Taxonomy" id="251538"/>
    <lineage>
        <taxon>Bacteria</taxon>
        <taxon>Pseudomonadati</taxon>
        <taxon>Pseudomonadota</taxon>
        <taxon>Gammaproteobacteria</taxon>
        <taxon>Enterobacterales</taxon>
        <taxon>Enterobacteriaceae</taxon>
        <taxon>ant endosymbionts</taxon>
        <taxon>Candidatus Blochmanniella</taxon>
    </lineage>
</organism>
<evidence type="ECO:0000256" key="7">
    <source>
        <dbReference type="ARBA" id="ARBA00022741"/>
    </source>
</evidence>
<proteinExistence type="inferred from homology"/>
<keyword evidence="11" id="KW-1133">Transmembrane helix</keyword>
<keyword evidence="11" id="KW-0472">Membrane</keyword>
<dbReference type="PANTHER" id="PTHR33540">
    <property type="entry name" value="TRNA THREONYLCARBAMOYLADENOSINE BIOSYNTHESIS PROTEIN TSAE"/>
    <property type="match status" value="1"/>
</dbReference>
<evidence type="ECO:0000256" key="10">
    <source>
        <dbReference type="ARBA" id="ARBA00032441"/>
    </source>
</evidence>
<dbReference type="PANTHER" id="PTHR33540:SF2">
    <property type="entry name" value="TRNA THREONYLCARBAMOYLADENOSINE BIOSYNTHESIS PROTEIN TSAE"/>
    <property type="match status" value="1"/>
</dbReference>